<keyword evidence="7" id="KW-0333">Golgi apparatus</keyword>
<feature type="compositionally biased region" description="Acidic residues" evidence="10">
    <location>
        <begin position="186"/>
        <end position="195"/>
    </location>
</feature>
<evidence type="ECO:0000256" key="5">
    <source>
        <dbReference type="ARBA" id="ARBA00022968"/>
    </source>
</evidence>
<comment type="subcellular location">
    <subcellularLocation>
        <location evidence="1">Golgi apparatus membrane</location>
        <topology evidence="1">Single-pass type II membrane protein</topology>
    </subcellularLocation>
</comment>
<dbReference type="GO" id="GO:0001733">
    <property type="term" value="F:galactosylceramide sulfotransferase activity"/>
    <property type="evidence" value="ECO:0007669"/>
    <property type="project" value="InterPro"/>
</dbReference>
<organism evidence="12 13">
    <name type="scientific">Branchiostoma lanceolatum</name>
    <name type="common">Common lancelet</name>
    <name type="synonym">Amphioxus lanceolatum</name>
    <dbReference type="NCBI Taxonomy" id="7740"/>
    <lineage>
        <taxon>Eukaryota</taxon>
        <taxon>Metazoa</taxon>
        <taxon>Chordata</taxon>
        <taxon>Cephalochordata</taxon>
        <taxon>Leptocardii</taxon>
        <taxon>Amphioxiformes</taxon>
        <taxon>Branchiostomatidae</taxon>
        <taxon>Branchiostoma</taxon>
    </lineage>
</organism>
<evidence type="ECO:0000313" key="13">
    <source>
        <dbReference type="Proteomes" id="UP000838412"/>
    </source>
</evidence>
<keyword evidence="4 11" id="KW-0812">Transmembrane</keyword>
<evidence type="ECO:0000256" key="8">
    <source>
        <dbReference type="ARBA" id="ARBA00023136"/>
    </source>
</evidence>
<proteinExistence type="inferred from homology"/>
<dbReference type="InterPro" id="IPR027417">
    <property type="entry name" value="P-loop_NTPase"/>
</dbReference>
<sequence>MPLLREQTGLLRSFVLGTVFVTVLAAISLLFYGSNKEEPRAIWETAVSQPPLGGSVSQAATFESPEKNHSVETPRHCAPRKNFIFIKTHKTGSSSVTNLLQRYALYHRLSLQADLRVGKDRIQQAEGVFIANPRVLPGLADFTPTWDVPQVKEQKVQRYRPPHEIQQNMDGVYVSSGHRLHNGDQGTDETSEVSS</sequence>
<evidence type="ECO:0000256" key="2">
    <source>
        <dbReference type="ARBA" id="ARBA00008124"/>
    </source>
</evidence>
<keyword evidence="9" id="KW-0325">Glycoprotein</keyword>
<dbReference type="Pfam" id="PF06990">
    <property type="entry name" value="Gal-3-0_sulfotr"/>
    <property type="match status" value="1"/>
</dbReference>
<dbReference type="GO" id="GO:0000139">
    <property type="term" value="C:Golgi membrane"/>
    <property type="evidence" value="ECO:0007669"/>
    <property type="project" value="UniProtKB-SubCell"/>
</dbReference>
<dbReference type="AlphaFoldDB" id="A0A8J9ZG05"/>
<keyword evidence="5" id="KW-0735">Signal-anchor</keyword>
<keyword evidence="3" id="KW-0808">Transferase</keyword>
<evidence type="ECO:0000256" key="9">
    <source>
        <dbReference type="ARBA" id="ARBA00023180"/>
    </source>
</evidence>
<evidence type="ECO:0000313" key="12">
    <source>
        <dbReference type="EMBL" id="CAH1252436.1"/>
    </source>
</evidence>
<dbReference type="EMBL" id="OV696704">
    <property type="protein sequence ID" value="CAH1252436.1"/>
    <property type="molecule type" value="Genomic_DNA"/>
</dbReference>
<dbReference type="PANTHER" id="PTHR14647">
    <property type="entry name" value="GALACTOSE-3-O-SULFOTRANSFERASE"/>
    <property type="match status" value="1"/>
</dbReference>
<evidence type="ECO:0000256" key="4">
    <source>
        <dbReference type="ARBA" id="ARBA00022692"/>
    </source>
</evidence>
<dbReference type="GO" id="GO:0009247">
    <property type="term" value="P:glycolipid biosynthetic process"/>
    <property type="evidence" value="ECO:0007669"/>
    <property type="project" value="InterPro"/>
</dbReference>
<evidence type="ECO:0000256" key="10">
    <source>
        <dbReference type="SAM" id="MobiDB-lite"/>
    </source>
</evidence>
<dbReference type="Gene3D" id="3.40.50.300">
    <property type="entry name" value="P-loop containing nucleotide triphosphate hydrolases"/>
    <property type="match status" value="1"/>
</dbReference>
<keyword evidence="13" id="KW-1185">Reference proteome</keyword>
<evidence type="ECO:0000256" key="3">
    <source>
        <dbReference type="ARBA" id="ARBA00022679"/>
    </source>
</evidence>
<dbReference type="OrthoDB" id="10069324at2759"/>
<keyword evidence="8 11" id="KW-0472">Membrane</keyword>
<dbReference type="InterPro" id="IPR009729">
    <property type="entry name" value="Gal-3-0_sulfotransfrase"/>
</dbReference>
<evidence type="ECO:0000256" key="7">
    <source>
        <dbReference type="ARBA" id="ARBA00023034"/>
    </source>
</evidence>
<feature type="transmembrane region" description="Helical" evidence="11">
    <location>
        <begin position="12"/>
        <end position="32"/>
    </location>
</feature>
<evidence type="ECO:0000256" key="11">
    <source>
        <dbReference type="SAM" id="Phobius"/>
    </source>
</evidence>
<dbReference type="PANTHER" id="PTHR14647:SF87">
    <property type="entry name" value="PUTATIVE-RELATED"/>
    <property type="match status" value="1"/>
</dbReference>
<accession>A0A8J9ZG05</accession>
<dbReference type="Proteomes" id="UP000838412">
    <property type="component" value="Chromosome 19"/>
</dbReference>
<protein>
    <submittedName>
        <fullName evidence="12">Hypp9290 protein</fullName>
    </submittedName>
</protein>
<evidence type="ECO:0000256" key="1">
    <source>
        <dbReference type="ARBA" id="ARBA00004323"/>
    </source>
</evidence>
<gene>
    <name evidence="12" type="primary">Hypp9290</name>
    <name evidence="12" type="ORF">BLAG_LOCUS12516</name>
</gene>
<comment type="similarity">
    <text evidence="2">Belongs to the galactose-3-O-sulfotransferase family.</text>
</comment>
<keyword evidence="6 11" id="KW-1133">Transmembrane helix</keyword>
<reference evidence="12" key="1">
    <citation type="submission" date="2022-01" db="EMBL/GenBank/DDBJ databases">
        <authorList>
            <person name="Braso-Vives M."/>
        </authorList>
    </citation>
    <scope>NUCLEOTIDE SEQUENCE</scope>
</reference>
<feature type="region of interest" description="Disordered" evidence="10">
    <location>
        <begin position="175"/>
        <end position="195"/>
    </location>
</feature>
<evidence type="ECO:0000256" key="6">
    <source>
        <dbReference type="ARBA" id="ARBA00022989"/>
    </source>
</evidence>
<name>A0A8J9ZG05_BRALA</name>